<dbReference type="Pfam" id="PF00521">
    <property type="entry name" value="DNA_topoisoIV"/>
    <property type="match status" value="1"/>
</dbReference>
<evidence type="ECO:0000313" key="8">
    <source>
        <dbReference type="EMBL" id="EJX05246.1"/>
    </source>
</evidence>
<dbReference type="GO" id="GO:0005737">
    <property type="term" value="C:cytoplasm"/>
    <property type="evidence" value="ECO:0007669"/>
    <property type="project" value="TreeGrafter"/>
</dbReference>
<evidence type="ECO:0000256" key="1">
    <source>
        <dbReference type="ARBA" id="ARBA00000185"/>
    </source>
</evidence>
<dbReference type="GO" id="GO:0003677">
    <property type="term" value="F:DNA binding"/>
    <property type="evidence" value="ECO:0007669"/>
    <property type="project" value="UniProtKB-KW"/>
</dbReference>
<dbReference type="SUPFAM" id="SSF56719">
    <property type="entry name" value="Type II DNA topoisomerase"/>
    <property type="match status" value="1"/>
</dbReference>
<evidence type="ECO:0000256" key="5">
    <source>
        <dbReference type="ARBA" id="ARBA00023125"/>
    </source>
</evidence>
<keyword evidence="6" id="KW-0413">Isomerase</keyword>
<dbReference type="GO" id="GO:0006265">
    <property type="term" value="P:DNA topological change"/>
    <property type="evidence" value="ECO:0007669"/>
    <property type="project" value="InterPro"/>
</dbReference>
<dbReference type="GO" id="GO:0009330">
    <property type="term" value="C:DNA topoisomerase type II (double strand cut, ATP-hydrolyzing) complex"/>
    <property type="evidence" value="ECO:0007669"/>
    <property type="project" value="TreeGrafter"/>
</dbReference>
<dbReference type="FunFam" id="1.10.268.10:FF:000001">
    <property type="entry name" value="DNA gyrase subunit A"/>
    <property type="match status" value="1"/>
</dbReference>
<dbReference type="Gene3D" id="1.10.268.10">
    <property type="entry name" value="Topoisomerase, domain 3"/>
    <property type="match status" value="1"/>
</dbReference>
<dbReference type="AlphaFoldDB" id="J9CYB8"/>
<feature type="non-terminal residue" evidence="8">
    <location>
        <position position="506"/>
    </location>
</feature>
<feature type="non-terminal residue" evidence="8">
    <location>
        <position position="1"/>
    </location>
</feature>
<dbReference type="CDD" id="cd00187">
    <property type="entry name" value="TOP4c"/>
    <property type="match status" value="1"/>
</dbReference>
<dbReference type="Gene3D" id="3.90.199.10">
    <property type="entry name" value="Topoisomerase II, domain 5"/>
    <property type="match status" value="1"/>
</dbReference>
<dbReference type="PROSITE" id="PS52040">
    <property type="entry name" value="TOPO_IIA"/>
    <property type="match status" value="1"/>
</dbReference>
<comment type="catalytic activity">
    <reaction evidence="1">
        <text>ATP-dependent breakage, passage and rejoining of double-stranded DNA.</text>
        <dbReference type="EC" id="5.6.2.2"/>
    </reaction>
</comment>
<feature type="domain" description="Topo IIA-type catalytic" evidence="7">
    <location>
        <begin position="1"/>
        <end position="457"/>
    </location>
</feature>
<dbReference type="PANTHER" id="PTHR43493:SF5">
    <property type="entry name" value="DNA GYRASE SUBUNIT A, CHLOROPLASTIC_MITOCHONDRIAL"/>
    <property type="match status" value="1"/>
</dbReference>
<dbReference type="NCBIfam" id="NF004044">
    <property type="entry name" value="PRK05561.1"/>
    <property type="match status" value="1"/>
</dbReference>
<evidence type="ECO:0000259" key="7">
    <source>
        <dbReference type="PROSITE" id="PS52040"/>
    </source>
</evidence>
<dbReference type="InterPro" id="IPR035516">
    <property type="entry name" value="Gyrase/topoIV_suA_C"/>
</dbReference>
<reference evidence="8" key="1">
    <citation type="journal article" date="2012" name="PLoS ONE">
        <title>Gene sets for utilization of primary and secondary nutrition supplies in the distal gut of endangered iberian lynx.</title>
        <authorList>
            <person name="Alcaide M."/>
            <person name="Messina E."/>
            <person name="Richter M."/>
            <person name="Bargiela R."/>
            <person name="Peplies J."/>
            <person name="Huws S.A."/>
            <person name="Newbold C.J."/>
            <person name="Golyshin P.N."/>
            <person name="Simon M.A."/>
            <person name="Lopez G."/>
            <person name="Yakimov M.M."/>
            <person name="Ferrer M."/>
        </authorList>
    </citation>
    <scope>NUCLEOTIDE SEQUENCE</scope>
</reference>
<dbReference type="FunFam" id="3.30.1360.40:FF:000002">
    <property type="entry name" value="DNA gyrase subunit A"/>
    <property type="match status" value="1"/>
</dbReference>
<sequence>RRILYGMMELGNTSDKPYKKSARIVGEVLGKYHPHGDSSVYLAMVRMAQEWAMRYPLVDGQGNFGSIDGDSPAAMRYTEARLNKLGEAMMDDLYKETVDFDPNYDNTSVEPTVMPTRIPNLLVNGASGIAVGMATNMPPHNLSEVIDACDAYIDNPEITVEELMEYVKAPDFPTGGYIYGMNGVREAYLTGRGRVVIRAKAEIETGQTHDKIVITEIPYNVNKAELIKYIADLVNDKKIDGITNANDESDRDGMRIVIDVKHDANANVVLNKLYKMTALQSSFGVNNVALVHGRPKTLNLRDLIKYFVEHRHEVVIRRTQFELKKAQERAHILEGLIIASDNIDEVIRIIRAAKTPNEAISGLMERFNLTEVQSRAIVEMRLRQLTGLMQDQLHAEYNEIIKQIAYLESILANDEVCRKVMKDELLEVKAKYGDERRSEIVYSSEEFNPEDFYADDQMIITISHMGYIKRTPLADFRAQNRGGVGSKGSETRDEDFVEHIYPATMH</sequence>
<dbReference type="SUPFAM" id="SSF101904">
    <property type="entry name" value="GyrA/ParC C-terminal domain-like"/>
    <property type="match status" value="1"/>
</dbReference>
<proteinExistence type="inferred from homology"/>
<accession>J9CYB8</accession>
<dbReference type="Gene3D" id="3.30.1360.40">
    <property type="match status" value="1"/>
</dbReference>
<protein>
    <recommendedName>
        <fullName evidence="3">DNA topoisomerase (ATP-hydrolyzing)</fullName>
        <ecNumber evidence="3">5.6.2.2</ecNumber>
    </recommendedName>
</protein>
<name>J9CYB8_9ZZZZ</name>
<dbReference type="InterPro" id="IPR006691">
    <property type="entry name" value="GyrA/parC_rep"/>
</dbReference>
<dbReference type="PANTHER" id="PTHR43493">
    <property type="entry name" value="DNA GYRASE/TOPOISOMERASE SUBUNIT A"/>
    <property type="match status" value="1"/>
</dbReference>
<dbReference type="EC" id="5.6.2.2" evidence="3"/>
<dbReference type="Gene3D" id="2.120.10.90">
    <property type="entry name" value="DNA gyrase/topoisomerase IV, subunit A, C-terminal"/>
    <property type="match status" value="1"/>
</dbReference>
<dbReference type="InterPro" id="IPR050220">
    <property type="entry name" value="Type_II_DNA_Topoisomerases"/>
</dbReference>
<keyword evidence="5" id="KW-0238">DNA-binding</keyword>
<dbReference type="EMBL" id="AMCI01001535">
    <property type="protein sequence ID" value="EJX05246.1"/>
    <property type="molecule type" value="Genomic_DNA"/>
</dbReference>
<dbReference type="InterPro" id="IPR013760">
    <property type="entry name" value="Topo_IIA-like_dom_sf"/>
</dbReference>
<dbReference type="InterPro" id="IPR002205">
    <property type="entry name" value="Topo_IIA_dom_A"/>
</dbReference>
<comment type="similarity">
    <text evidence="2">Belongs to the type II topoisomerase GyrA/ParC subunit family.</text>
</comment>
<dbReference type="InterPro" id="IPR013757">
    <property type="entry name" value="Topo_IIA_A_a_sf"/>
</dbReference>
<evidence type="ECO:0000256" key="6">
    <source>
        <dbReference type="ARBA" id="ARBA00023235"/>
    </source>
</evidence>
<dbReference type="GO" id="GO:0003918">
    <property type="term" value="F:DNA topoisomerase type II (double strand cut, ATP-hydrolyzing) activity"/>
    <property type="evidence" value="ECO:0007669"/>
    <property type="project" value="UniProtKB-EC"/>
</dbReference>
<evidence type="ECO:0000256" key="2">
    <source>
        <dbReference type="ARBA" id="ARBA00008263"/>
    </source>
</evidence>
<comment type="caution">
    <text evidence="8">The sequence shown here is derived from an EMBL/GenBank/DDBJ whole genome shotgun (WGS) entry which is preliminary data.</text>
</comment>
<dbReference type="InterPro" id="IPR013758">
    <property type="entry name" value="Topo_IIA_A/C_ab"/>
</dbReference>
<evidence type="ECO:0000256" key="3">
    <source>
        <dbReference type="ARBA" id="ARBA00012895"/>
    </source>
</evidence>
<gene>
    <name evidence="8" type="ORF">EVA_06646</name>
</gene>
<keyword evidence="4" id="KW-0799">Topoisomerase</keyword>
<dbReference type="GO" id="GO:0005524">
    <property type="term" value="F:ATP binding"/>
    <property type="evidence" value="ECO:0007669"/>
    <property type="project" value="InterPro"/>
</dbReference>
<organism evidence="8">
    <name type="scientific">gut metagenome</name>
    <dbReference type="NCBI Taxonomy" id="749906"/>
    <lineage>
        <taxon>unclassified sequences</taxon>
        <taxon>metagenomes</taxon>
        <taxon>organismal metagenomes</taxon>
    </lineage>
</organism>
<dbReference type="SMART" id="SM00434">
    <property type="entry name" value="TOP4c"/>
    <property type="match status" value="1"/>
</dbReference>
<evidence type="ECO:0000256" key="4">
    <source>
        <dbReference type="ARBA" id="ARBA00023029"/>
    </source>
</evidence>
<dbReference type="Pfam" id="PF03989">
    <property type="entry name" value="DNA_gyraseA_C"/>
    <property type="match status" value="1"/>
</dbReference>